<gene>
    <name evidence="3" type="ORF">Ani05nite_56470</name>
</gene>
<feature type="compositionally biased region" description="Polar residues" evidence="1">
    <location>
        <begin position="1"/>
        <end position="16"/>
    </location>
</feature>
<comment type="caution">
    <text evidence="3">The sequence shown here is derived from an EMBL/GenBank/DDBJ whole genome shotgun (WGS) entry which is preliminary data.</text>
</comment>
<sequence length="309" mass="32613">MSQDPQQGAWQDWTATPQPQPQPYPYPQPVGFDPADPLVSGDYNGWWRRSIALIKATWRPIALVQLLIAVPTLALLVPALVAFQKEQRTAQDSLQNSIEAGGPPDFSLIFAGFTTLMPAAAAAGLFYVVGHLANAQIVVFTATGRRGNPIGPALLAGLKRLPAMLGWYLLAVPVVIVATVLCFFPVIYVAAALAVLPLVVLLERGAGIGRCFQLFHADLGVSVSRIATLFGLSFASSVVLNLLTTLVSVTIGGGLSAPNTTATVINAILQGGYTLLAGVFLIPLAVTTYADMRARREPFTTANLVPGAA</sequence>
<feature type="transmembrane region" description="Helical" evidence="2">
    <location>
        <begin position="264"/>
        <end position="286"/>
    </location>
</feature>
<evidence type="ECO:0000256" key="1">
    <source>
        <dbReference type="SAM" id="MobiDB-lite"/>
    </source>
</evidence>
<dbReference type="Proteomes" id="UP000647172">
    <property type="component" value="Unassembled WGS sequence"/>
</dbReference>
<dbReference type="RefSeq" id="WP_203773284.1">
    <property type="nucleotide sequence ID" value="NZ_BAAAYJ010000025.1"/>
</dbReference>
<evidence type="ECO:0000313" key="4">
    <source>
        <dbReference type="Proteomes" id="UP000647172"/>
    </source>
</evidence>
<keyword evidence="4" id="KW-1185">Reference proteome</keyword>
<feature type="region of interest" description="Disordered" evidence="1">
    <location>
        <begin position="1"/>
        <end position="31"/>
    </location>
</feature>
<feature type="transmembrane region" description="Helical" evidence="2">
    <location>
        <begin position="223"/>
        <end position="244"/>
    </location>
</feature>
<name>A0A919MS00_9ACTN</name>
<accession>A0A919MS00</accession>
<reference evidence="3" key="1">
    <citation type="submission" date="2021-01" db="EMBL/GenBank/DDBJ databases">
        <title>Whole genome shotgun sequence of Actinoplanes nipponensis NBRC 14063.</title>
        <authorList>
            <person name="Komaki H."/>
            <person name="Tamura T."/>
        </authorList>
    </citation>
    <scope>NUCLEOTIDE SEQUENCE</scope>
    <source>
        <strain evidence="3">NBRC 14063</strain>
    </source>
</reference>
<protein>
    <submittedName>
        <fullName evidence="3">Uncharacterized protein</fullName>
    </submittedName>
</protein>
<keyword evidence="2" id="KW-0472">Membrane</keyword>
<feature type="transmembrane region" description="Helical" evidence="2">
    <location>
        <begin position="61"/>
        <end position="83"/>
    </location>
</feature>
<feature type="transmembrane region" description="Helical" evidence="2">
    <location>
        <begin position="176"/>
        <end position="202"/>
    </location>
</feature>
<keyword evidence="2" id="KW-0812">Transmembrane</keyword>
<dbReference type="AlphaFoldDB" id="A0A919MS00"/>
<dbReference type="EMBL" id="BOMQ01000065">
    <property type="protein sequence ID" value="GIE52113.1"/>
    <property type="molecule type" value="Genomic_DNA"/>
</dbReference>
<evidence type="ECO:0000313" key="3">
    <source>
        <dbReference type="EMBL" id="GIE52113.1"/>
    </source>
</evidence>
<evidence type="ECO:0000256" key="2">
    <source>
        <dbReference type="SAM" id="Phobius"/>
    </source>
</evidence>
<feature type="transmembrane region" description="Helical" evidence="2">
    <location>
        <begin position="106"/>
        <end position="129"/>
    </location>
</feature>
<proteinExistence type="predicted"/>
<organism evidence="3 4">
    <name type="scientific">Actinoplanes nipponensis</name>
    <dbReference type="NCBI Taxonomy" id="135950"/>
    <lineage>
        <taxon>Bacteria</taxon>
        <taxon>Bacillati</taxon>
        <taxon>Actinomycetota</taxon>
        <taxon>Actinomycetes</taxon>
        <taxon>Micromonosporales</taxon>
        <taxon>Micromonosporaceae</taxon>
        <taxon>Actinoplanes</taxon>
    </lineage>
</organism>
<feature type="compositionally biased region" description="Pro residues" evidence="1">
    <location>
        <begin position="18"/>
        <end position="28"/>
    </location>
</feature>
<keyword evidence="2" id="KW-1133">Transmembrane helix</keyword>